<protein>
    <submittedName>
        <fullName evidence="2">Uncharacterized protein</fullName>
    </submittedName>
</protein>
<gene>
    <name evidence="2" type="ORF">CTI12_AA315100</name>
</gene>
<comment type="caution">
    <text evidence="2">The sequence shown here is derived from an EMBL/GenBank/DDBJ whole genome shotgun (WGS) entry which is preliminary data.</text>
</comment>
<proteinExistence type="predicted"/>
<evidence type="ECO:0000313" key="2">
    <source>
        <dbReference type="EMBL" id="PWA67751.1"/>
    </source>
</evidence>
<dbReference type="Proteomes" id="UP000245207">
    <property type="component" value="Unassembled WGS sequence"/>
</dbReference>
<dbReference type="AlphaFoldDB" id="A0A2U1N2K5"/>
<name>A0A2U1N2K5_ARTAN</name>
<feature type="signal peptide" evidence="1">
    <location>
        <begin position="1"/>
        <end position="22"/>
    </location>
</feature>
<organism evidence="2 3">
    <name type="scientific">Artemisia annua</name>
    <name type="common">Sweet wormwood</name>
    <dbReference type="NCBI Taxonomy" id="35608"/>
    <lineage>
        <taxon>Eukaryota</taxon>
        <taxon>Viridiplantae</taxon>
        <taxon>Streptophyta</taxon>
        <taxon>Embryophyta</taxon>
        <taxon>Tracheophyta</taxon>
        <taxon>Spermatophyta</taxon>
        <taxon>Magnoliopsida</taxon>
        <taxon>eudicotyledons</taxon>
        <taxon>Gunneridae</taxon>
        <taxon>Pentapetalae</taxon>
        <taxon>asterids</taxon>
        <taxon>campanulids</taxon>
        <taxon>Asterales</taxon>
        <taxon>Asteraceae</taxon>
        <taxon>Asteroideae</taxon>
        <taxon>Anthemideae</taxon>
        <taxon>Artemisiinae</taxon>
        <taxon>Artemisia</taxon>
    </lineage>
</organism>
<feature type="chain" id="PRO_5015427813" evidence="1">
    <location>
        <begin position="23"/>
        <end position="211"/>
    </location>
</feature>
<sequence length="211" mass="23581">MHPGRVGLLMMFAAILKMGAESIANPSKVVSYTPEVGAQTYGDLLLAPWWRKNPYPPLHFTFLGPRLNVNTVKTLYQNQRPMGTERVGSHGVEALGVGSFGVDGAMRARIAHGHLQQKAISDASNNLSFCSILTRILERRGKRSEQHNRAGSQAPPQSIDIMSQKNELKEAQGKLQQPFIEFYKKLRYLKNYRGNGVDVVIYESNFGYFAN</sequence>
<evidence type="ECO:0000256" key="1">
    <source>
        <dbReference type="SAM" id="SignalP"/>
    </source>
</evidence>
<keyword evidence="3" id="KW-1185">Reference proteome</keyword>
<accession>A0A2U1N2K5</accession>
<reference evidence="2 3" key="1">
    <citation type="journal article" date="2018" name="Mol. Plant">
        <title>The genome of Artemisia annua provides insight into the evolution of Asteraceae family and artemisinin biosynthesis.</title>
        <authorList>
            <person name="Shen Q."/>
            <person name="Zhang L."/>
            <person name="Liao Z."/>
            <person name="Wang S."/>
            <person name="Yan T."/>
            <person name="Shi P."/>
            <person name="Liu M."/>
            <person name="Fu X."/>
            <person name="Pan Q."/>
            <person name="Wang Y."/>
            <person name="Lv Z."/>
            <person name="Lu X."/>
            <person name="Zhang F."/>
            <person name="Jiang W."/>
            <person name="Ma Y."/>
            <person name="Chen M."/>
            <person name="Hao X."/>
            <person name="Li L."/>
            <person name="Tang Y."/>
            <person name="Lv G."/>
            <person name="Zhou Y."/>
            <person name="Sun X."/>
            <person name="Brodelius P.E."/>
            <person name="Rose J.K.C."/>
            <person name="Tang K."/>
        </authorList>
    </citation>
    <scope>NUCLEOTIDE SEQUENCE [LARGE SCALE GENOMIC DNA]</scope>
    <source>
        <strain evidence="3">cv. Huhao1</strain>
        <tissue evidence="2">Leaf</tissue>
    </source>
</reference>
<dbReference type="EMBL" id="PKPP01003768">
    <property type="protein sequence ID" value="PWA67751.1"/>
    <property type="molecule type" value="Genomic_DNA"/>
</dbReference>
<keyword evidence="1" id="KW-0732">Signal</keyword>
<evidence type="ECO:0000313" key="3">
    <source>
        <dbReference type="Proteomes" id="UP000245207"/>
    </source>
</evidence>
<dbReference type="OrthoDB" id="9970435at2759"/>